<dbReference type="AlphaFoldDB" id="A0AAW0DI04"/>
<sequence>MAIPALRKDRVRMLIFVKRKDGLSFEEWSKYWLETHGPIFTSTEVAKQNIMRYEQLHVNQVAKQRLEAAGFKVPDFDGVVVLEAESYDKIVATVTADEWHQKVIPDGDKIFKQESNRYGYYAIATLHEKTKPKTPPAPRFAEGKAQFLVQMKRKEGLSQDEFENYWLEEHSKIITGFAPAKEGLTKYEQLHINREPIAGVDIEKLRPEWDGVALFEAESVDNISAVLTSEGYRALADPAQAKFLDRMNSGFLPVDVAVLLDRDV</sequence>
<reference evidence="3 4" key="1">
    <citation type="submission" date="2024-01" db="EMBL/GenBank/DDBJ databases">
        <title>A draft genome for a cacao thread blight-causing isolate of Paramarasmius palmivorus.</title>
        <authorList>
            <person name="Baruah I.K."/>
            <person name="Bukari Y."/>
            <person name="Amoako-Attah I."/>
            <person name="Meinhardt L.W."/>
            <person name="Bailey B.A."/>
            <person name="Cohen S.P."/>
        </authorList>
    </citation>
    <scope>NUCLEOTIDE SEQUENCE [LARGE SCALE GENOMIC DNA]</scope>
    <source>
        <strain evidence="3 4">GH-12</strain>
    </source>
</reference>
<evidence type="ECO:0000313" key="4">
    <source>
        <dbReference type="Proteomes" id="UP001383192"/>
    </source>
</evidence>
<evidence type="ECO:0000259" key="2">
    <source>
        <dbReference type="Pfam" id="PF07110"/>
    </source>
</evidence>
<organism evidence="3 4">
    <name type="scientific">Paramarasmius palmivorus</name>
    <dbReference type="NCBI Taxonomy" id="297713"/>
    <lineage>
        <taxon>Eukaryota</taxon>
        <taxon>Fungi</taxon>
        <taxon>Dikarya</taxon>
        <taxon>Basidiomycota</taxon>
        <taxon>Agaricomycotina</taxon>
        <taxon>Agaricomycetes</taxon>
        <taxon>Agaricomycetidae</taxon>
        <taxon>Agaricales</taxon>
        <taxon>Marasmiineae</taxon>
        <taxon>Marasmiaceae</taxon>
        <taxon>Paramarasmius</taxon>
    </lineage>
</organism>
<dbReference type="GO" id="GO:0016491">
    <property type="term" value="F:oxidoreductase activity"/>
    <property type="evidence" value="ECO:0007669"/>
    <property type="project" value="InterPro"/>
</dbReference>
<comment type="similarity">
    <text evidence="1">Belongs to the tpcK family.</text>
</comment>
<accession>A0AAW0DI04</accession>
<comment type="caution">
    <text evidence="3">The sequence shown here is derived from an EMBL/GenBank/DDBJ whole genome shotgun (WGS) entry which is preliminary data.</text>
</comment>
<dbReference type="EMBL" id="JAYKXP010000012">
    <property type="protein sequence ID" value="KAK7051502.1"/>
    <property type="molecule type" value="Genomic_DNA"/>
</dbReference>
<dbReference type="InterPro" id="IPR009799">
    <property type="entry name" value="EthD_dom"/>
</dbReference>
<dbReference type="SUPFAM" id="SSF54909">
    <property type="entry name" value="Dimeric alpha+beta barrel"/>
    <property type="match status" value="2"/>
</dbReference>
<feature type="domain" description="EthD" evidence="2">
    <location>
        <begin position="154"/>
        <end position="246"/>
    </location>
</feature>
<dbReference type="Proteomes" id="UP001383192">
    <property type="component" value="Unassembled WGS sequence"/>
</dbReference>
<keyword evidence="4" id="KW-1185">Reference proteome</keyword>
<evidence type="ECO:0000256" key="1">
    <source>
        <dbReference type="ARBA" id="ARBA00005986"/>
    </source>
</evidence>
<evidence type="ECO:0000313" key="3">
    <source>
        <dbReference type="EMBL" id="KAK7051502.1"/>
    </source>
</evidence>
<dbReference type="Pfam" id="PF07110">
    <property type="entry name" value="EthD"/>
    <property type="match status" value="2"/>
</dbReference>
<name>A0AAW0DI04_9AGAR</name>
<feature type="domain" description="EthD" evidence="2">
    <location>
        <begin position="20"/>
        <end position="110"/>
    </location>
</feature>
<gene>
    <name evidence="3" type="ORF">VNI00_004476</name>
</gene>
<dbReference type="InterPro" id="IPR011008">
    <property type="entry name" value="Dimeric_a/b-barrel"/>
</dbReference>
<proteinExistence type="inferred from homology"/>
<dbReference type="Gene3D" id="3.30.70.100">
    <property type="match status" value="2"/>
</dbReference>
<protein>
    <recommendedName>
        <fullName evidence="2">EthD domain-containing protein</fullName>
    </recommendedName>
</protein>